<proteinExistence type="predicted"/>
<sequence>MIFYYCVQTMKQLLLRSKVITIASIDIQTMKVERVLINWSKMSSLLRLKNLKYFQTINKYKYSCGSVLSIKCGKINNTASDFTRVLLPITFSLNQPCSQIWLLSQIVSCFCSK</sequence>
<reference evidence="2 3" key="2">
    <citation type="submission" date="2024-07" db="EMBL/GenBank/DDBJ databases">
        <authorList>
            <person name="Akdeniz Z."/>
        </authorList>
    </citation>
    <scope>NUCLEOTIDE SEQUENCE [LARGE SCALE GENOMIC DNA]</scope>
</reference>
<evidence type="ECO:0000313" key="3">
    <source>
        <dbReference type="Proteomes" id="UP001642409"/>
    </source>
</evidence>
<accession>A0AA86PXE4</accession>
<protein>
    <submittedName>
        <fullName evidence="2">Hypothetical_protein</fullName>
    </submittedName>
</protein>
<organism evidence="1">
    <name type="scientific">Hexamita inflata</name>
    <dbReference type="NCBI Taxonomy" id="28002"/>
    <lineage>
        <taxon>Eukaryota</taxon>
        <taxon>Metamonada</taxon>
        <taxon>Diplomonadida</taxon>
        <taxon>Hexamitidae</taxon>
        <taxon>Hexamitinae</taxon>
        <taxon>Hexamita</taxon>
    </lineage>
</organism>
<gene>
    <name evidence="1" type="ORF">HINF_LOCUS33567</name>
    <name evidence="2" type="ORF">HINF_LOCUS54600</name>
</gene>
<comment type="caution">
    <text evidence="1">The sequence shown here is derived from an EMBL/GenBank/DDBJ whole genome shotgun (WGS) entry which is preliminary data.</text>
</comment>
<name>A0AA86PXE4_9EUKA</name>
<dbReference type="Proteomes" id="UP001642409">
    <property type="component" value="Unassembled WGS sequence"/>
</dbReference>
<reference evidence="1" key="1">
    <citation type="submission" date="2023-06" db="EMBL/GenBank/DDBJ databases">
        <authorList>
            <person name="Kurt Z."/>
        </authorList>
    </citation>
    <scope>NUCLEOTIDE SEQUENCE</scope>
</reference>
<dbReference type="EMBL" id="CAXDID020000284">
    <property type="protein sequence ID" value="CAL6070583.1"/>
    <property type="molecule type" value="Genomic_DNA"/>
</dbReference>
<evidence type="ECO:0000313" key="2">
    <source>
        <dbReference type="EMBL" id="CAL6070583.1"/>
    </source>
</evidence>
<dbReference type="AlphaFoldDB" id="A0AA86PXE4"/>
<keyword evidence="3" id="KW-1185">Reference proteome</keyword>
<dbReference type="EMBL" id="CATOUU010000754">
    <property type="protein sequence ID" value="CAI9945922.1"/>
    <property type="molecule type" value="Genomic_DNA"/>
</dbReference>
<evidence type="ECO:0000313" key="1">
    <source>
        <dbReference type="EMBL" id="CAI9945922.1"/>
    </source>
</evidence>